<comment type="similarity">
    <text evidence="4">Belongs to the cyclic nucleotide phosphodiesterase class-III family.</text>
</comment>
<sequence>MKLLSLKYPFHLKNTTTWALSILLAASLGLSGCEDTKLPPSSTAAPSSSEQNTEPVSFWVATDTHYLDKALEDGGTAFQSYVSGGDGKMLPYSDELAEALIYDVQQKKPKFLVLSGDLTNNGEASSHKELAEKLKRIENSGTSVYVIPGNHDLFNPWARSFEGDKQLVAEHITDKDFTGMYGDFGYNEAVSRDKNSLSYLVKAAPGLYLLMIDSSQYNNNEKYGFPQTDGRILPGTFSWMDECVKVAAEQHASIITVMHHNLLSHTSMSVSGFKLNNGQEALKMLRRSGLNLVLSGHIHMQDIRRDPPVSEENKAASQALPVYDIATSAMAVNPHQYGAMTFDPSSRAVTYLTSAVDVEGWAAASGINDPHLLNFKTYAEETFAGSSYNKAMNKLKETTFTEADKQSMAEVMAKLNVKYFAGTAASSIDEIKAMPGYKLWEGMEGGFMSGYIRSMAENQEQSLTSLKIVLTKQ</sequence>
<dbReference type="Pfam" id="PF00149">
    <property type="entry name" value="Metallophos"/>
    <property type="match status" value="1"/>
</dbReference>
<comment type="caution">
    <text evidence="7">The sequence shown here is derived from an EMBL/GenBank/DDBJ whole genome shotgun (WGS) entry which is preliminary data.</text>
</comment>
<keyword evidence="3" id="KW-0408">Iron</keyword>
<dbReference type="PANTHER" id="PTHR42988">
    <property type="entry name" value="PHOSPHOHYDROLASE"/>
    <property type="match status" value="1"/>
</dbReference>
<evidence type="ECO:0000313" key="7">
    <source>
        <dbReference type="EMBL" id="OMD46859.1"/>
    </source>
</evidence>
<dbReference type="EMBL" id="MPTB01000018">
    <property type="protein sequence ID" value="OMD46859.1"/>
    <property type="molecule type" value="Genomic_DNA"/>
</dbReference>
<accession>A0ABX3HCT1</accession>
<keyword evidence="8" id="KW-1185">Reference proteome</keyword>
<evidence type="ECO:0000259" key="5">
    <source>
        <dbReference type="Pfam" id="PF00149"/>
    </source>
</evidence>
<dbReference type="InterPro" id="IPR029052">
    <property type="entry name" value="Metallo-depent_PP-like"/>
</dbReference>
<dbReference type="PANTHER" id="PTHR42988:SF2">
    <property type="entry name" value="CYCLIC NUCLEOTIDE PHOSPHODIESTERASE CBUA0032-RELATED"/>
    <property type="match status" value="1"/>
</dbReference>
<dbReference type="PIRSF" id="PIRSF034890">
    <property type="entry name" value="Pesteras_lmo2642"/>
    <property type="match status" value="1"/>
</dbReference>
<gene>
    <name evidence="7" type="ORF">BSK56_15315</name>
</gene>
<dbReference type="InterPro" id="IPR004843">
    <property type="entry name" value="Calcineurin-like_PHP"/>
</dbReference>
<evidence type="ECO:0000256" key="2">
    <source>
        <dbReference type="ARBA" id="ARBA00022801"/>
    </source>
</evidence>
<dbReference type="Gene3D" id="3.60.21.10">
    <property type="match status" value="1"/>
</dbReference>
<dbReference type="Proteomes" id="UP000187412">
    <property type="component" value="Unassembled WGS sequence"/>
</dbReference>
<reference evidence="7 8" key="1">
    <citation type="submission" date="2016-10" db="EMBL/GenBank/DDBJ databases">
        <title>Paenibacillus species isolates.</title>
        <authorList>
            <person name="Beno S.M."/>
        </authorList>
    </citation>
    <scope>NUCLEOTIDE SEQUENCE [LARGE SCALE GENOMIC DNA]</scope>
    <source>
        <strain evidence="7 8">FSL H7-0744</strain>
    </source>
</reference>
<dbReference type="InterPro" id="IPR050884">
    <property type="entry name" value="CNP_phosphodiesterase-III"/>
</dbReference>
<name>A0ABX3HCT1_PAEBO</name>
<keyword evidence="1" id="KW-0479">Metal-binding</keyword>
<organism evidence="7 8">
    <name type="scientific">Paenibacillus borealis</name>
    <dbReference type="NCBI Taxonomy" id="160799"/>
    <lineage>
        <taxon>Bacteria</taxon>
        <taxon>Bacillati</taxon>
        <taxon>Bacillota</taxon>
        <taxon>Bacilli</taxon>
        <taxon>Bacillales</taxon>
        <taxon>Paenibacillaceae</taxon>
        <taxon>Paenibacillus</taxon>
    </lineage>
</organism>
<dbReference type="Gene3D" id="1.10.246.180">
    <property type="match status" value="1"/>
</dbReference>
<dbReference type="InterPro" id="IPR040869">
    <property type="entry name" value="CNP_C"/>
</dbReference>
<dbReference type="PROSITE" id="PS51257">
    <property type="entry name" value="PROKAR_LIPOPROTEIN"/>
    <property type="match status" value="1"/>
</dbReference>
<proteinExistence type="inferred from homology"/>
<evidence type="ECO:0000256" key="1">
    <source>
        <dbReference type="ARBA" id="ARBA00022723"/>
    </source>
</evidence>
<evidence type="ECO:0000256" key="4">
    <source>
        <dbReference type="ARBA" id="ARBA00025742"/>
    </source>
</evidence>
<protein>
    <recommendedName>
        <fullName evidence="9">Serine/threonine protein phosphatase</fullName>
    </recommendedName>
</protein>
<evidence type="ECO:0008006" key="9">
    <source>
        <dbReference type="Google" id="ProtNLM"/>
    </source>
</evidence>
<evidence type="ECO:0000259" key="6">
    <source>
        <dbReference type="Pfam" id="PF17839"/>
    </source>
</evidence>
<evidence type="ECO:0000256" key="3">
    <source>
        <dbReference type="ARBA" id="ARBA00023004"/>
    </source>
</evidence>
<evidence type="ECO:0000313" key="8">
    <source>
        <dbReference type="Proteomes" id="UP000187412"/>
    </source>
</evidence>
<feature type="domain" description="Calcineurin-like phosphoesterase" evidence="5">
    <location>
        <begin position="58"/>
        <end position="300"/>
    </location>
</feature>
<dbReference type="Pfam" id="PF17839">
    <property type="entry name" value="CNP_C_terminal"/>
    <property type="match status" value="1"/>
</dbReference>
<dbReference type="SUPFAM" id="SSF56300">
    <property type="entry name" value="Metallo-dependent phosphatases"/>
    <property type="match status" value="1"/>
</dbReference>
<keyword evidence="2" id="KW-0378">Hydrolase</keyword>
<feature type="domain" description="Cyclic nucleotide phosphodiesterase C-terminal" evidence="6">
    <location>
        <begin position="357"/>
        <end position="460"/>
    </location>
</feature>
<dbReference type="InterPro" id="IPR012365">
    <property type="entry name" value="Pesteras_lmo2642"/>
</dbReference>